<dbReference type="AlphaFoldDB" id="A0A5J6L619"/>
<evidence type="ECO:0000256" key="15">
    <source>
        <dbReference type="ARBA" id="ARBA00049007"/>
    </source>
</evidence>
<evidence type="ECO:0000256" key="9">
    <source>
        <dbReference type="ARBA" id="ARBA00022679"/>
    </source>
</evidence>
<keyword evidence="10" id="KW-0663">Pyridoxal phosphate</keyword>
<evidence type="ECO:0000256" key="6">
    <source>
        <dbReference type="ARBA" id="ARBA00022490"/>
    </source>
</evidence>
<comment type="cofactor">
    <cofactor evidence="1">
        <name>pyridoxal 5'-phosphate</name>
        <dbReference type="ChEBI" id="CHEBI:597326"/>
    </cofactor>
</comment>
<keyword evidence="9 17" id="KW-0808">Transferase</keyword>
<dbReference type="NCBIfam" id="TIGR01366">
    <property type="entry name" value="serC_3"/>
    <property type="match status" value="1"/>
</dbReference>
<dbReference type="PIRSF" id="PIRSF000525">
    <property type="entry name" value="SerC"/>
    <property type="match status" value="1"/>
</dbReference>
<evidence type="ECO:0000256" key="5">
    <source>
        <dbReference type="ARBA" id="ARBA00013030"/>
    </source>
</evidence>
<reference evidence="18" key="1">
    <citation type="submission" date="2019-09" db="EMBL/GenBank/DDBJ databases">
        <title>Mumia zhuanghuii sp. nov. isolated from the intestinal contents of plateau pika (Ochotona curzoniae) in the Qinghai-Tibet plateau of China.</title>
        <authorList>
            <person name="Tian Z."/>
        </authorList>
    </citation>
    <scope>NUCLEOTIDE SEQUENCE [LARGE SCALE GENOMIC DNA]</scope>
    <source>
        <strain evidence="18">L-031</strain>
    </source>
</reference>
<evidence type="ECO:0000256" key="3">
    <source>
        <dbReference type="ARBA" id="ARBA00005099"/>
    </source>
</evidence>
<comment type="catalytic activity">
    <reaction evidence="15">
        <text>O-phospho-L-serine + 2-oxoglutarate = 3-phosphooxypyruvate + L-glutamate</text>
        <dbReference type="Rhea" id="RHEA:14329"/>
        <dbReference type="ChEBI" id="CHEBI:16810"/>
        <dbReference type="ChEBI" id="CHEBI:18110"/>
        <dbReference type="ChEBI" id="CHEBI:29985"/>
        <dbReference type="ChEBI" id="CHEBI:57524"/>
        <dbReference type="EC" id="2.6.1.52"/>
    </reaction>
</comment>
<dbReference type="GO" id="GO:0004648">
    <property type="term" value="F:O-phospho-L-serine:2-oxoglutarate aminotransferase activity"/>
    <property type="evidence" value="ECO:0007669"/>
    <property type="project" value="UniProtKB-EC"/>
</dbReference>
<keyword evidence="7 17" id="KW-0032">Aminotransferase</keyword>
<dbReference type="InterPro" id="IPR015424">
    <property type="entry name" value="PyrdxlP-dep_Trfase"/>
</dbReference>
<feature type="domain" description="Aminotransferase class V" evidence="16">
    <location>
        <begin position="137"/>
        <end position="329"/>
    </location>
</feature>
<dbReference type="EMBL" id="CP044232">
    <property type="protein sequence ID" value="QEW03802.1"/>
    <property type="molecule type" value="Genomic_DNA"/>
</dbReference>
<evidence type="ECO:0000259" key="16">
    <source>
        <dbReference type="Pfam" id="PF00266"/>
    </source>
</evidence>
<dbReference type="PANTHER" id="PTHR21152:SF40">
    <property type="entry name" value="ALANINE--GLYOXYLATE AMINOTRANSFERASE"/>
    <property type="match status" value="1"/>
</dbReference>
<dbReference type="Gene3D" id="3.90.1150.10">
    <property type="entry name" value="Aspartate Aminotransferase, domain 1"/>
    <property type="match status" value="1"/>
</dbReference>
<sequence length="370" mass="39480">MPHVDLPRDLLPADGRFGCGPSKIRGAQLEALVTRGATLLGTSHRQAPVKGLVGSVRARLAELFRLPDGYEVIAGNGGSTAFWDAAAFGLIEQRAQNLVFGEFGGKFAAAAKAPWLQAPDVRTAEPGTRTAAEPVEGVDVYAWPHNETSTGVTAPIVRVTGDAGALTVIDGTSAAGGIDLEIGEADVYYFAPQKNLGSDGGLWFAVVSPAAIERIERIAASGRYIPEFLSLKNALDNSRLQQTLNTPALTTLLLLDDQLGWILDNGGLAWAGARTRESSQLLYDWADASAVATPFVADPADRSPVVVTVDFDERVDAAAVAASLRSNGIVDTEPYRKLGRNQLRVATFVSIEPDDIRQLIRCIDYTIERL</sequence>
<evidence type="ECO:0000256" key="11">
    <source>
        <dbReference type="ARBA" id="ARBA00023096"/>
    </source>
</evidence>
<evidence type="ECO:0000313" key="17">
    <source>
        <dbReference type="EMBL" id="QEW03802.1"/>
    </source>
</evidence>
<evidence type="ECO:0000256" key="13">
    <source>
        <dbReference type="ARBA" id="ARBA00031421"/>
    </source>
</evidence>
<dbReference type="InterPro" id="IPR022278">
    <property type="entry name" value="Pser_aminoTfrase"/>
</dbReference>
<dbReference type="SUPFAM" id="SSF53383">
    <property type="entry name" value="PLP-dependent transferases"/>
    <property type="match status" value="1"/>
</dbReference>
<dbReference type="Pfam" id="PF00266">
    <property type="entry name" value="Aminotran_5"/>
    <property type="match status" value="1"/>
</dbReference>
<keyword evidence="6" id="KW-0963">Cytoplasm</keyword>
<organism evidence="17 18">
    <name type="scientific">Microbacterium lushaniae</name>
    <dbReference type="NCBI Taxonomy" id="2614639"/>
    <lineage>
        <taxon>Bacteria</taxon>
        <taxon>Bacillati</taxon>
        <taxon>Actinomycetota</taxon>
        <taxon>Actinomycetes</taxon>
        <taxon>Micrococcales</taxon>
        <taxon>Microbacteriaceae</taxon>
        <taxon>Microbacterium</taxon>
    </lineage>
</organism>
<evidence type="ECO:0000256" key="7">
    <source>
        <dbReference type="ARBA" id="ARBA00022576"/>
    </source>
</evidence>
<dbReference type="RefSeq" id="WP_150925388.1">
    <property type="nucleotide sequence ID" value="NZ_CP044232.1"/>
</dbReference>
<dbReference type="UniPathway" id="UPA00135">
    <property type="reaction ID" value="UER00197"/>
</dbReference>
<dbReference type="Proteomes" id="UP000325516">
    <property type="component" value="Chromosome"/>
</dbReference>
<evidence type="ECO:0000256" key="4">
    <source>
        <dbReference type="ARBA" id="ARBA00006904"/>
    </source>
</evidence>
<dbReference type="Gene3D" id="3.40.640.10">
    <property type="entry name" value="Type I PLP-dependent aspartate aminotransferase-like (Major domain)"/>
    <property type="match status" value="1"/>
</dbReference>
<comment type="function">
    <text evidence="2">Catalyzes the reversible conversion of 3-phosphohydroxypyruvate to phosphoserine and of 3-hydroxy-2-oxo-4-phosphonooxybutanoate to phosphohydroxythreonine.</text>
</comment>
<dbReference type="GO" id="GO:0004760">
    <property type="term" value="F:L-serine-pyruvate transaminase activity"/>
    <property type="evidence" value="ECO:0007669"/>
    <property type="project" value="TreeGrafter"/>
</dbReference>
<comment type="catalytic activity">
    <reaction evidence="14">
        <text>4-(phosphooxy)-L-threonine + 2-oxoglutarate = (R)-3-hydroxy-2-oxo-4-phosphooxybutanoate + L-glutamate</text>
        <dbReference type="Rhea" id="RHEA:16573"/>
        <dbReference type="ChEBI" id="CHEBI:16810"/>
        <dbReference type="ChEBI" id="CHEBI:29985"/>
        <dbReference type="ChEBI" id="CHEBI:58452"/>
        <dbReference type="ChEBI" id="CHEBI:58538"/>
        <dbReference type="EC" id="2.6.1.52"/>
    </reaction>
</comment>
<dbReference type="InterPro" id="IPR000192">
    <property type="entry name" value="Aminotrans_V_dom"/>
</dbReference>
<dbReference type="GO" id="GO:0006564">
    <property type="term" value="P:L-serine biosynthetic process"/>
    <property type="evidence" value="ECO:0007669"/>
    <property type="project" value="UniProtKB-KW"/>
</dbReference>
<dbReference type="KEGG" id="mlz:F6J85_12360"/>
<keyword evidence="8" id="KW-0028">Amino-acid biosynthesis</keyword>
<evidence type="ECO:0000256" key="8">
    <source>
        <dbReference type="ARBA" id="ARBA00022605"/>
    </source>
</evidence>
<evidence type="ECO:0000313" key="18">
    <source>
        <dbReference type="Proteomes" id="UP000325516"/>
    </source>
</evidence>
<keyword evidence="18" id="KW-1185">Reference proteome</keyword>
<protein>
    <recommendedName>
        <fullName evidence="5">phosphoserine transaminase</fullName>
        <ecNumber evidence="5">2.6.1.52</ecNumber>
    </recommendedName>
    <alternativeName>
        <fullName evidence="13">Phosphohydroxythreonine aminotransferase</fullName>
    </alternativeName>
</protein>
<gene>
    <name evidence="17" type="ORF">F6J85_12360</name>
</gene>
<evidence type="ECO:0000256" key="1">
    <source>
        <dbReference type="ARBA" id="ARBA00001933"/>
    </source>
</evidence>
<comment type="pathway">
    <text evidence="3">Amino-acid biosynthesis; L-serine biosynthesis; L-serine from 3-phospho-D-glycerate: step 2/3.</text>
</comment>
<evidence type="ECO:0000256" key="10">
    <source>
        <dbReference type="ARBA" id="ARBA00022898"/>
    </source>
</evidence>
<evidence type="ECO:0000256" key="12">
    <source>
        <dbReference type="ARBA" id="ARBA00023299"/>
    </source>
</evidence>
<dbReference type="GO" id="GO:0019265">
    <property type="term" value="P:glycine biosynthetic process, by transamination of glyoxylate"/>
    <property type="evidence" value="ECO:0007669"/>
    <property type="project" value="TreeGrafter"/>
</dbReference>
<dbReference type="InterPro" id="IPR006272">
    <property type="entry name" value="Pser_aminoTfrase_mycobac"/>
</dbReference>
<keyword evidence="12" id="KW-0718">Serine biosynthesis</keyword>
<dbReference type="GO" id="GO:0008453">
    <property type="term" value="F:alanine-glyoxylate transaminase activity"/>
    <property type="evidence" value="ECO:0007669"/>
    <property type="project" value="TreeGrafter"/>
</dbReference>
<keyword evidence="11" id="KW-0664">Pyridoxine biosynthesis</keyword>
<dbReference type="EC" id="2.6.1.52" evidence="5"/>
<dbReference type="InterPro" id="IPR015422">
    <property type="entry name" value="PyrdxlP-dep_Trfase_small"/>
</dbReference>
<dbReference type="GO" id="GO:0008615">
    <property type="term" value="P:pyridoxine biosynthetic process"/>
    <property type="evidence" value="ECO:0007669"/>
    <property type="project" value="UniProtKB-KW"/>
</dbReference>
<comment type="similarity">
    <text evidence="4">Belongs to the class-V pyridoxal-phosphate-dependent aminotransferase family. SerC subfamily.</text>
</comment>
<accession>A0A5J6L619</accession>
<evidence type="ECO:0000256" key="2">
    <source>
        <dbReference type="ARBA" id="ARBA00003483"/>
    </source>
</evidence>
<dbReference type="InterPro" id="IPR015421">
    <property type="entry name" value="PyrdxlP-dep_Trfase_major"/>
</dbReference>
<name>A0A5J6L619_9MICO</name>
<evidence type="ECO:0000256" key="14">
    <source>
        <dbReference type="ARBA" id="ARBA00047630"/>
    </source>
</evidence>
<dbReference type="PANTHER" id="PTHR21152">
    <property type="entry name" value="AMINOTRANSFERASE CLASS V"/>
    <property type="match status" value="1"/>
</dbReference>
<proteinExistence type="inferred from homology"/>